<name>A0ABT4KRI0_9HYPH</name>
<sequence>MSETRAPEGANIDKAIDERIASLMARIQKEAVPERLLELARQLQQALNARRR</sequence>
<protein>
    <recommendedName>
        <fullName evidence="3">Anti-sigma factor NepR domain-containing protein</fullName>
    </recommendedName>
</protein>
<evidence type="ECO:0000313" key="1">
    <source>
        <dbReference type="EMBL" id="MCZ4094577.1"/>
    </source>
</evidence>
<dbReference type="RefSeq" id="WP_269286712.1">
    <property type="nucleotide sequence ID" value="NZ_JAPVOI010000006.1"/>
</dbReference>
<dbReference type="EMBL" id="JAPVOI010000006">
    <property type="protein sequence ID" value="MCZ4094577.1"/>
    <property type="molecule type" value="Genomic_DNA"/>
</dbReference>
<evidence type="ECO:0000313" key="2">
    <source>
        <dbReference type="Proteomes" id="UP001079430"/>
    </source>
</evidence>
<evidence type="ECO:0008006" key="3">
    <source>
        <dbReference type="Google" id="ProtNLM"/>
    </source>
</evidence>
<proteinExistence type="predicted"/>
<organism evidence="1 2">
    <name type="scientific">Sinorhizobium psoraleae</name>
    <dbReference type="NCBI Taxonomy" id="520838"/>
    <lineage>
        <taxon>Bacteria</taxon>
        <taxon>Pseudomonadati</taxon>
        <taxon>Pseudomonadota</taxon>
        <taxon>Alphaproteobacteria</taxon>
        <taxon>Hyphomicrobiales</taxon>
        <taxon>Rhizobiaceae</taxon>
        <taxon>Sinorhizobium/Ensifer group</taxon>
        <taxon>Sinorhizobium</taxon>
    </lineage>
</organism>
<reference evidence="1" key="1">
    <citation type="submission" date="2022-10" db="EMBL/GenBank/DDBJ databases">
        <title>Whole genome sequencing of three plant growth promoting bacteria isolated from Vachellia tortilis subsp. raddiana in Morocco.</title>
        <authorList>
            <person name="Hnini M."/>
            <person name="Zouagui R."/>
            <person name="Zouagui H."/>
            <person name="Chemao Elfihri M.-W."/>
            <person name="Ibrahimi A."/>
            <person name="Sbabou L."/>
            <person name="Aurag J."/>
        </authorList>
    </citation>
    <scope>NUCLEOTIDE SEQUENCE</scope>
    <source>
        <strain evidence="1">LMR678</strain>
    </source>
</reference>
<comment type="caution">
    <text evidence="1">The sequence shown here is derived from an EMBL/GenBank/DDBJ whole genome shotgun (WGS) entry which is preliminary data.</text>
</comment>
<accession>A0ABT4KRI0</accession>
<keyword evidence="2" id="KW-1185">Reference proteome</keyword>
<dbReference type="Proteomes" id="UP001079430">
    <property type="component" value="Unassembled WGS sequence"/>
</dbReference>
<gene>
    <name evidence="1" type="ORF">O3W52_33335</name>
</gene>